<dbReference type="Pfam" id="PF01075">
    <property type="entry name" value="Glyco_transf_9"/>
    <property type="match status" value="1"/>
</dbReference>
<accession>E6Q1N1</accession>
<dbReference type="GO" id="GO:0005829">
    <property type="term" value="C:cytosol"/>
    <property type="evidence" value="ECO:0007669"/>
    <property type="project" value="TreeGrafter"/>
</dbReference>
<dbReference type="PANTHER" id="PTHR30160">
    <property type="entry name" value="TETRAACYLDISACCHARIDE 4'-KINASE-RELATED"/>
    <property type="match status" value="1"/>
</dbReference>
<dbReference type="GO" id="GO:0008713">
    <property type="term" value="F:ADP-heptose-lipopolysaccharide heptosyltransferase activity"/>
    <property type="evidence" value="ECO:0007669"/>
    <property type="project" value="TreeGrafter"/>
</dbReference>
<evidence type="ECO:0000256" key="1">
    <source>
        <dbReference type="ARBA" id="ARBA00022676"/>
    </source>
</evidence>
<reference evidence="3" key="1">
    <citation type="submission" date="2009-10" db="EMBL/GenBank/DDBJ databases">
        <title>Diversity of trophic interactions inside an arsenic-rich microbial ecosystem.</title>
        <authorList>
            <person name="Bertin P.N."/>
            <person name="Heinrich-Salmeron A."/>
            <person name="Pelletier E."/>
            <person name="Goulhen-Chollet F."/>
            <person name="Arsene-Ploetze F."/>
            <person name="Gallien S."/>
            <person name="Calteau A."/>
            <person name="Vallenet D."/>
            <person name="Casiot C."/>
            <person name="Chane-Woon-Ming B."/>
            <person name="Giloteaux L."/>
            <person name="Barakat M."/>
            <person name="Bonnefoy V."/>
            <person name="Bruneel O."/>
            <person name="Chandler M."/>
            <person name="Cleiss J."/>
            <person name="Duran R."/>
            <person name="Elbaz-Poulichet F."/>
            <person name="Fonknechten N."/>
            <person name="Lauga B."/>
            <person name="Mornico D."/>
            <person name="Ortet P."/>
            <person name="Schaeffer C."/>
            <person name="Siguier P."/>
            <person name="Alexander Thil Smith A."/>
            <person name="Van Dorsselaer A."/>
            <person name="Weissenbach J."/>
            <person name="Medigue C."/>
            <person name="Le Paslier D."/>
        </authorList>
    </citation>
    <scope>NUCLEOTIDE SEQUENCE</scope>
</reference>
<dbReference type="InterPro" id="IPR002201">
    <property type="entry name" value="Glyco_trans_9"/>
</dbReference>
<gene>
    <name evidence="3" type="ORF">CARN4_0444</name>
</gene>
<keyword evidence="1" id="KW-0328">Glycosyltransferase</keyword>
<evidence type="ECO:0000313" key="3">
    <source>
        <dbReference type="EMBL" id="CBI01091.1"/>
    </source>
</evidence>
<dbReference type="GO" id="GO:0009244">
    <property type="term" value="P:lipopolysaccharide core region biosynthetic process"/>
    <property type="evidence" value="ECO:0007669"/>
    <property type="project" value="TreeGrafter"/>
</dbReference>
<dbReference type="InterPro" id="IPR051199">
    <property type="entry name" value="LPS_LOS_Heptosyltrfase"/>
</dbReference>
<dbReference type="EMBL" id="CABO01000013">
    <property type="protein sequence ID" value="CBI01091.1"/>
    <property type="molecule type" value="Genomic_DNA"/>
</dbReference>
<dbReference type="PANTHER" id="PTHR30160:SF1">
    <property type="entry name" value="LIPOPOLYSACCHARIDE 1,2-N-ACETYLGLUCOSAMINETRANSFERASE-RELATED"/>
    <property type="match status" value="1"/>
</dbReference>
<dbReference type="SUPFAM" id="SSF53756">
    <property type="entry name" value="UDP-Glycosyltransferase/glycogen phosphorylase"/>
    <property type="match status" value="1"/>
</dbReference>
<comment type="caution">
    <text evidence="3">The sequence shown here is derived from an EMBL/GenBank/DDBJ whole genome shotgun (WGS) entry which is preliminary data.</text>
</comment>
<dbReference type="AlphaFoldDB" id="E6Q1N1"/>
<keyword evidence="2" id="KW-0808">Transferase</keyword>
<organism evidence="3">
    <name type="scientific">mine drainage metagenome</name>
    <dbReference type="NCBI Taxonomy" id="410659"/>
    <lineage>
        <taxon>unclassified sequences</taxon>
        <taxon>metagenomes</taxon>
        <taxon>ecological metagenomes</taxon>
    </lineage>
</organism>
<evidence type="ECO:0000256" key="2">
    <source>
        <dbReference type="ARBA" id="ARBA00022679"/>
    </source>
</evidence>
<dbReference type="Gene3D" id="3.40.50.2000">
    <property type="entry name" value="Glycogen Phosphorylase B"/>
    <property type="match status" value="2"/>
</dbReference>
<name>E6Q1N1_9ZZZZ</name>
<proteinExistence type="predicted"/>
<sequence length="327" mass="35173">MTDSSSALIVRLDALGDTLALAPLLLALREAEIPTDLVVAPAARELFVPGALRRTYVATFAQRDESAANHAAIRAFAEDLRPNRYSHVLVATEDPAGYRLAVALGAAHRIGFQNGWGKPLKSLWARSMLSKALYRSAGLDASMRHECEILFALGASLLAPNARPSQEPAALRRLILPRDVAPSHRVALQLTSKWKRLGIAVADVRSFLERACERVGEIALLAPAAERAEIAELTAGLAAVEWFEDLQSWIAAIAAAEVLIAPDSGAIHVAGIVGTPCIALYESGPDFELQRARWRPWAAPAATIEGSAEWPQRALSALESLRGAVHR</sequence>
<protein>
    <submittedName>
        <fullName evidence="3">Uncharacterized protein</fullName>
    </submittedName>
</protein>